<evidence type="ECO:0000256" key="5">
    <source>
        <dbReference type="SAM" id="MobiDB-lite"/>
    </source>
</evidence>
<dbReference type="EC" id="4.2.1.151" evidence="4"/>
<evidence type="ECO:0000256" key="3">
    <source>
        <dbReference type="ARBA" id="ARBA00023239"/>
    </source>
</evidence>
<keyword evidence="2 4" id="KW-0474">Menaquinone biosynthesis</keyword>
<dbReference type="Pfam" id="PF02621">
    <property type="entry name" value="VitK2_biosynth"/>
    <property type="match status" value="1"/>
</dbReference>
<comment type="caution">
    <text evidence="6">The sequence shown here is derived from an EMBL/GenBank/DDBJ whole genome shotgun (WGS) entry which is preliminary data.</text>
</comment>
<accession>A0ABX1VEM0</accession>
<evidence type="ECO:0000313" key="6">
    <source>
        <dbReference type="EMBL" id="NNJ25955.1"/>
    </source>
</evidence>
<proteinExistence type="inferred from homology"/>
<dbReference type="InterPro" id="IPR003773">
    <property type="entry name" value="Menaquinone_biosynth"/>
</dbReference>
<comment type="function">
    <text evidence="4">Catalyzes the dehydration of chorismate into 3-[(1-carboxyvinyl)oxy]benzoate, a step in the biosynthesis of menaquinone (MK, vitamin K2).</text>
</comment>
<dbReference type="Gene3D" id="3.40.190.10">
    <property type="entry name" value="Periplasmic binding protein-like II"/>
    <property type="match status" value="2"/>
</dbReference>
<evidence type="ECO:0000256" key="2">
    <source>
        <dbReference type="ARBA" id="ARBA00022428"/>
    </source>
</evidence>
<organism evidence="6 7">
    <name type="scientific">Alienimonas chondri</name>
    <dbReference type="NCBI Taxonomy" id="2681879"/>
    <lineage>
        <taxon>Bacteria</taxon>
        <taxon>Pseudomonadati</taxon>
        <taxon>Planctomycetota</taxon>
        <taxon>Planctomycetia</taxon>
        <taxon>Planctomycetales</taxon>
        <taxon>Planctomycetaceae</taxon>
        <taxon>Alienimonas</taxon>
    </lineage>
</organism>
<comment type="similarity">
    <text evidence="4">Belongs to the MqnA/MqnD family. MqnA subfamily.</text>
</comment>
<evidence type="ECO:0000313" key="7">
    <source>
        <dbReference type="Proteomes" id="UP000609651"/>
    </source>
</evidence>
<evidence type="ECO:0000256" key="1">
    <source>
        <dbReference type="ARBA" id="ARBA00004863"/>
    </source>
</evidence>
<sequence length="318" mass="34061">MTSPADDPTPGPRVGGVIYLNSRPLIEGLRADLAERGRLTLDHPSRLAEGLRAGAYDAALVPSVAALGTPGASILSDACVAARGPVRSVKLYFRVPPADVRSLALDEGSRTSAALARLLLAERFGIRPALQSLPVGPVPAPHAAADTVAQTDADAILLIGDRAMVDPVDDRTRRPFAAVWDLGETWNAWTGLPFVFAVWASRPDLDPRTAAELADRFSRSRDEGVADLDRIAASAGRPLGLTPDDAADYLRRNLHFTLGPAERAGLELFCELCERNELLPRGTRPSYAPARVRSPDNRPAPPQQPARAFAPDLLQVTR</sequence>
<gene>
    <name evidence="4 6" type="primary">mqnA</name>
    <name evidence="6" type="ORF">LzC2_20320</name>
</gene>
<dbReference type="PANTHER" id="PTHR37690:SF1">
    <property type="entry name" value="CHORISMATE DEHYDRATASE"/>
    <property type="match status" value="1"/>
</dbReference>
<dbReference type="RefSeq" id="WP_171186491.1">
    <property type="nucleotide sequence ID" value="NZ_WTPX01000056.1"/>
</dbReference>
<keyword evidence="3 4" id="KW-0456">Lyase</keyword>
<dbReference type="CDD" id="cd13634">
    <property type="entry name" value="PBP2_Sco4506"/>
    <property type="match status" value="1"/>
</dbReference>
<dbReference type="InterPro" id="IPR030868">
    <property type="entry name" value="MqnA"/>
</dbReference>
<dbReference type="Proteomes" id="UP000609651">
    <property type="component" value="Unassembled WGS sequence"/>
</dbReference>
<dbReference type="EMBL" id="WTPX01000056">
    <property type="protein sequence ID" value="NNJ25955.1"/>
    <property type="molecule type" value="Genomic_DNA"/>
</dbReference>
<evidence type="ECO:0000256" key="4">
    <source>
        <dbReference type="HAMAP-Rule" id="MF_00995"/>
    </source>
</evidence>
<feature type="region of interest" description="Disordered" evidence="5">
    <location>
        <begin position="282"/>
        <end position="318"/>
    </location>
</feature>
<protein>
    <recommendedName>
        <fullName evidence="4">Chorismate dehydratase</fullName>
        <ecNumber evidence="4">4.2.1.151</ecNumber>
    </recommendedName>
    <alternativeName>
        <fullName evidence="4">Menaquinone biosynthetic enzyme MqnA</fullName>
    </alternativeName>
</protein>
<dbReference type="PANTHER" id="PTHR37690">
    <property type="entry name" value="CHORISMATE DEHYDRATASE"/>
    <property type="match status" value="1"/>
</dbReference>
<comment type="pathway">
    <text evidence="1 4">Quinol/quinone metabolism; menaquinone biosynthesis.</text>
</comment>
<name>A0ABX1VEM0_9PLAN</name>
<comment type="catalytic activity">
    <reaction evidence="4">
        <text>chorismate = 3-[(1-carboxyvinyl)-oxy]benzoate + H2O</text>
        <dbReference type="Rhea" id="RHEA:40051"/>
        <dbReference type="ChEBI" id="CHEBI:15377"/>
        <dbReference type="ChEBI" id="CHEBI:29748"/>
        <dbReference type="ChEBI" id="CHEBI:76981"/>
        <dbReference type="EC" id="4.2.1.151"/>
    </reaction>
</comment>
<dbReference type="HAMAP" id="MF_00995">
    <property type="entry name" value="MqnA"/>
    <property type="match status" value="1"/>
</dbReference>
<dbReference type="SUPFAM" id="SSF53850">
    <property type="entry name" value="Periplasmic binding protein-like II"/>
    <property type="match status" value="1"/>
</dbReference>
<keyword evidence="7" id="KW-1185">Reference proteome</keyword>
<reference evidence="6 7" key="1">
    <citation type="journal article" date="2020" name="Syst. Appl. Microbiol.">
        <title>Alienimonas chondri sp. nov., a novel planctomycete isolated from the biofilm of the red alga Chondrus crispus.</title>
        <authorList>
            <person name="Vitorino I."/>
            <person name="Albuquerque L."/>
            <person name="Wiegand S."/>
            <person name="Kallscheuer N."/>
            <person name="da Costa M.S."/>
            <person name="Lobo-da-Cunha A."/>
            <person name="Jogler C."/>
            <person name="Lage O.M."/>
        </authorList>
    </citation>
    <scope>NUCLEOTIDE SEQUENCE [LARGE SCALE GENOMIC DNA]</scope>
    <source>
        <strain evidence="6 7">LzC2</strain>
    </source>
</reference>
<dbReference type="GO" id="GO:0016829">
    <property type="term" value="F:lyase activity"/>
    <property type="evidence" value="ECO:0007669"/>
    <property type="project" value="UniProtKB-KW"/>
</dbReference>